<dbReference type="AlphaFoldDB" id="A0A537LGC1"/>
<dbReference type="PANTHER" id="PTHR11908:SF132">
    <property type="entry name" value="ALDEHYDE OXIDASE 1-RELATED"/>
    <property type="match status" value="1"/>
</dbReference>
<evidence type="ECO:0000313" key="5">
    <source>
        <dbReference type="Proteomes" id="UP000318661"/>
    </source>
</evidence>
<protein>
    <submittedName>
        <fullName evidence="4">Xanthine dehydrogenase family protein molybdopterin-binding subunit</fullName>
    </submittedName>
</protein>
<dbReference type="Pfam" id="PF02738">
    <property type="entry name" value="MoCoBD_1"/>
    <property type="match status" value="1"/>
</dbReference>
<dbReference type="Gene3D" id="3.90.1170.50">
    <property type="entry name" value="Aldehyde oxidase/xanthine dehydrogenase, a/b hammerhead"/>
    <property type="match status" value="1"/>
</dbReference>
<dbReference type="PANTHER" id="PTHR11908">
    <property type="entry name" value="XANTHINE DEHYDROGENASE"/>
    <property type="match status" value="1"/>
</dbReference>
<dbReference type="EMBL" id="VBAJ01000198">
    <property type="protein sequence ID" value="TMJ07060.1"/>
    <property type="molecule type" value="Genomic_DNA"/>
</dbReference>
<dbReference type="InterPro" id="IPR037165">
    <property type="entry name" value="AldOxase/xan_DH_Mopterin-bd_sf"/>
</dbReference>
<dbReference type="SMART" id="SM01008">
    <property type="entry name" value="Ald_Xan_dh_C"/>
    <property type="match status" value="1"/>
</dbReference>
<keyword evidence="1" id="KW-0500">Molybdenum</keyword>
<comment type="caution">
    <text evidence="4">The sequence shown here is derived from an EMBL/GenBank/DDBJ whole genome shotgun (WGS) entry which is preliminary data.</text>
</comment>
<dbReference type="InterPro" id="IPR016208">
    <property type="entry name" value="Ald_Oxase/xanthine_DH-like"/>
</dbReference>
<evidence type="ECO:0000256" key="1">
    <source>
        <dbReference type="ARBA" id="ARBA00022505"/>
    </source>
</evidence>
<dbReference type="InterPro" id="IPR000674">
    <property type="entry name" value="Ald_Oxase/Xan_DH_a/b"/>
</dbReference>
<evidence type="ECO:0000256" key="2">
    <source>
        <dbReference type="ARBA" id="ARBA00023002"/>
    </source>
</evidence>
<evidence type="ECO:0000313" key="4">
    <source>
        <dbReference type="EMBL" id="TMJ07060.1"/>
    </source>
</evidence>
<feature type="domain" description="Aldehyde oxidase/xanthine dehydrogenase a/b hammerhead" evidence="3">
    <location>
        <begin position="20"/>
        <end position="136"/>
    </location>
</feature>
<sequence length="794" mass="86368">MTTRYFGERIRRNEDPRLLTGAGTFVDDVAPPNLLHAALLRSPHAHARVRRVDTTQAKALAGVVAVYTYADLPPSLQEPLPRLIPHPALVHHKTQYALAYDKVRYVGEPVAFVVATSRYVAEDALDLIEVEYDPLPPVVTLEQAVQPEAPLLHEDAGTNVCAHYTQHMGNVDEAFARAAHVFTERFVIDRGTAAPMECRGVVAEWDPRLRQLMVWDSTQAPIPIRNGLARLLSLAQANVRVIAPDVGGGFGPKIMMFYPEEVLVPYAAMQLGRPVKWIEDRRENFAAMNHEREQIHDAAIAVDQDGHILGVKTVFLYDSGAYIPYGIIVPIVASTTLPGPYKIPNYRCEFRAVFTNKTIVSPYRGAGRPHGVFVMERLMDRVARELGIDRMEVRRRNFIQPHEFPYDVGLIYQDNAPLIYDSGNYPATLDAALQKIGYDGWAQERTRHRAAGRCVGLGVACYVEGSGIGPYEGCRVTVEPSGKVHAATSVGTQGQGHFTSFAQIIADALTVPVEDIVITTGDSGAFGWGTGTFASRAAVVAGNAVHLAAQAVREKALVVAGTKLEARVQDLMLEDGRVSVRGTPARSMTLAEIAVAANPLRGTIPEAWEQPGLEASRYFAPPRGTFPNGVHAAIIEVDIETGMLKVLKYVVVHDCGRIINPMILEGQIRGGVAQGLGGAFYEKLVYDESGQLLTQTFMDYLLPTAMEVPEVEVVHLETPSPLNPLGVKGAGEAGVIPVPALVAQALDDALLDFGIRITEMPLSPNRLLEIIRQAKANGPSPLPHPLPKGEGPPP</sequence>
<evidence type="ECO:0000259" key="3">
    <source>
        <dbReference type="SMART" id="SM01008"/>
    </source>
</evidence>
<organism evidence="4 5">
    <name type="scientific">Candidatus Segetimicrobium genomatis</name>
    <dbReference type="NCBI Taxonomy" id="2569760"/>
    <lineage>
        <taxon>Bacteria</taxon>
        <taxon>Bacillati</taxon>
        <taxon>Candidatus Sysuimicrobiota</taxon>
        <taxon>Candidatus Sysuimicrobiia</taxon>
        <taxon>Candidatus Sysuimicrobiales</taxon>
        <taxon>Candidatus Segetimicrobiaceae</taxon>
        <taxon>Candidatus Segetimicrobium</taxon>
    </lineage>
</organism>
<dbReference type="InterPro" id="IPR036856">
    <property type="entry name" value="Ald_Oxase/Xan_DH_a/b_sf"/>
</dbReference>
<dbReference type="GO" id="GO:0005506">
    <property type="term" value="F:iron ion binding"/>
    <property type="evidence" value="ECO:0007669"/>
    <property type="project" value="InterPro"/>
</dbReference>
<dbReference type="Pfam" id="PF01315">
    <property type="entry name" value="Ald_Xan_dh_C"/>
    <property type="match status" value="1"/>
</dbReference>
<gene>
    <name evidence="4" type="ORF">E6G99_07995</name>
</gene>
<dbReference type="Pfam" id="PF20256">
    <property type="entry name" value="MoCoBD_2"/>
    <property type="match status" value="1"/>
</dbReference>
<dbReference type="SUPFAM" id="SSF56003">
    <property type="entry name" value="Molybdenum cofactor-binding domain"/>
    <property type="match status" value="1"/>
</dbReference>
<dbReference type="Proteomes" id="UP000318661">
    <property type="component" value="Unassembled WGS sequence"/>
</dbReference>
<dbReference type="InterPro" id="IPR046867">
    <property type="entry name" value="AldOxase/xan_DH_MoCoBD2"/>
</dbReference>
<reference evidence="4 5" key="1">
    <citation type="journal article" date="2019" name="Nat. Microbiol.">
        <title>Mediterranean grassland soil C-N compound turnover is dependent on rainfall and depth, and is mediated by genomically divergent microorganisms.</title>
        <authorList>
            <person name="Diamond S."/>
            <person name="Andeer P.F."/>
            <person name="Li Z."/>
            <person name="Crits-Christoph A."/>
            <person name="Burstein D."/>
            <person name="Anantharaman K."/>
            <person name="Lane K.R."/>
            <person name="Thomas B.C."/>
            <person name="Pan C."/>
            <person name="Northen T.R."/>
            <person name="Banfield J.F."/>
        </authorList>
    </citation>
    <scope>NUCLEOTIDE SEQUENCE [LARGE SCALE GENOMIC DNA]</scope>
    <source>
        <strain evidence="4">NP_2</strain>
    </source>
</reference>
<keyword evidence="2" id="KW-0560">Oxidoreductase</keyword>
<name>A0A537LGC1_9BACT</name>
<dbReference type="SUPFAM" id="SSF54665">
    <property type="entry name" value="CO dehydrogenase molybdoprotein N-domain-like"/>
    <property type="match status" value="1"/>
</dbReference>
<proteinExistence type="predicted"/>
<dbReference type="Gene3D" id="3.30.365.10">
    <property type="entry name" value="Aldehyde oxidase/xanthine dehydrogenase, molybdopterin binding domain"/>
    <property type="match status" value="4"/>
</dbReference>
<accession>A0A537LGC1</accession>
<dbReference type="NCBIfam" id="NF040766">
    <property type="entry name" value="CODH_aero_grp5"/>
    <property type="match status" value="1"/>
</dbReference>
<dbReference type="GO" id="GO:0016491">
    <property type="term" value="F:oxidoreductase activity"/>
    <property type="evidence" value="ECO:0007669"/>
    <property type="project" value="UniProtKB-KW"/>
</dbReference>
<dbReference type="InterPro" id="IPR008274">
    <property type="entry name" value="AldOxase/xan_DH_MoCoBD1"/>
</dbReference>